<organism evidence="2">
    <name type="scientific">marine sediment metagenome</name>
    <dbReference type="NCBI Taxonomy" id="412755"/>
    <lineage>
        <taxon>unclassified sequences</taxon>
        <taxon>metagenomes</taxon>
        <taxon>ecological metagenomes</taxon>
    </lineage>
</organism>
<dbReference type="PANTHER" id="PTHR34846:SF5">
    <property type="entry name" value="CARBOXYMUCONOLACTONE DECARBOXYLASE-LIKE DOMAIN-CONTAINING PROTEIN"/>
    <property type="match status" value="1"/>
</dbReference>
<dbReference type="EMBL" id="BARW01023228">
    <property type="protein sequence ID" value="GAI93268.1"/>
    <property type="molecule type" value="Genomic_DNA"/>
</dbReference>
<dbReference type="SUPFAM" id="SSF69118">
    <property type="entry name" value="AhpD-like"/>
    <property type="match status" value="1"/>
</dbReference>
<feature type="domain" description="Carboxymuconolactone decarboxylase-like" evidence="1">
    <location>
        <begin position="41"/>
        <end position="124"/>
    </location>
</feature>
<sequence>MARVKLIQKEQAAPEIKELFQQIEDNGARIMNFYRVVANSPGVARSAIKLGNSLISRTELSPKLRELTIMRIAKLCDCEYEWMQHTPVALQSGLTQAQLDVIGSWNESDAFSQEERAVLLYVDEVAKNVSVTDET</sequence>
<dbReference type="AlphaFoldDB" id="X1SJX4"/>
<reference evidence="2" key="1">
    <citation type="journal article" date="2014" name="Front. Microbiol.">
        <title>High frequency of phylogenetically diverse reductive dehalogenase-homologous genes in deep subseafloor sedimentary metagenomes.</title>
        <authorList>
            <person name="Kawai M."/>
            <person name="Futagami T."/>
            <person name="Toyoda A."/>
            <person name="Takaki Y."/>
            <person name="Nishi S."/>
            <person name="Hori S."/>
            <person name="Arai W."/>
            <person name="Tsubouchi T."/>
            <person name="Morono Y."/>
            <person name="Uchiyama I."/>
            <person name="Ito T."/>
            <person name="Fujiyama A."/>
            <person name="Inagaki F."/>
            <person name="Takami H."/>
        </authorList>
    </citation>
    <scope>NUCLEOTIDE SEQUENCE</scope>
    <source>
        <strain evidence="2">Expedition CK06-06</strain>
    </source>
</reference>
<dbReference type="GO" id="GO:0051920">
    <property type="term" value="F:peroxiredoxin activity"/>
    <property type="evidence" value="ECO:0007669"/>
    <property type="project" value="InterPro"/>
</dbReference>
<dbReference type="Gene3D" id="1.20.1290.10">
    <property type="entry name" value="AhpD-like"/>
    <property type="match status" value="1"/>
</dbReference>
<evidence type="ECO:0000259" key="1">
    <source>
        <dbReference type="Pfam" id="PF02627"/>
    </source>
</evidence>
<accession>X1SJX4</accession>
<dbReference type="PANTHER" id="PTHR34846">
    <property type="entry name" value="4-CARBOXYMUCONOLACTONE DECARBOXYLASE FAMILY PROTEIN (AFU_ORTHOLOGUE AFUA_6G11590)"/>
    <property type="match status" value="1"/>
</dbReference>
<name>X1SJX4_9ZZZZ</name>
<gene>
    <name evidence="2" type="ORF">S12H4_38567</name>
</gene>
<dbReference type="Pfam" id="PF02627">
    <property type="entry name" value="CMD"/>
    <property type="match status" value="1"/>
</dbReference>
<dbReference type="InterPro" id="IPR003779">
    <property type="entry name" value="CMD-like"/>
</dbReference>
<dbReference type="InterPro" id="IPR029032">
    <property type="entry name" value="AhpD-like"/>
</dbReference>
<comment type="caution">
    <text evidence="2">The sequence shown here is derived from an EMBL/GenBank/DDBJ whole genome shotgun (WGS) entry which is preliminary data.</text>
</comment>
<feature type="non-terminal residue" evidence="2">
    <location>
        <position position="135"/>
    </location>
</feature>
<protein>
    <recommendedName>
        <fullName evidence="1">Carboxymuconolactone decarboxylase-like domain-containing protein</fullName>
    </recommendedName>
</protein>
<evidence type="ECO:0000313" key="2">
    <source>
        <dbReference type="EMBL" id="GAI93268.1"/>
    </source>
</evidence>
<proteinExistence type="predicted"/>